<evidence type="ECO:0000256" key="1">
    <source>
        <dbReference type="SAM" id="MobiDB-lite"/>
    </source>
</evidence>
<feature type="compositionally biased region" description="Polar residues" evidence="1">
    <location>
        <begin position="54"/>
        <end position="69"/>
    </location>
</feature>
<organism evidence="2 3">
    <name type="scientific">Malassezia psittaci</name>
    <dbReference type="NCBI Taxonomy" id="1821823"/>
    <lineage>
        <taxon>Eukaryota</taxon>
        <taxon>Fungi</taxon>
        <taxon>Dikarya</taxon>
        <taxon>Basidiomycota</taxon>
        <taxon>Ustilaginomycotina</taxon>
        <taxon>Malasseziomycetes</taxon>
        <taxon>Malasseziales</taxon>
        <taxon>Malasseziaceae</taxon>
        <taxon>Malassezia</taxon>
    </lineage>
</organism>
<feature type="region of interest" description="Disordered" evidence="1">
    <location>
        <begin position="1"/>
        <end position="37"/>
    </location>
</feature>
<dbReference type="Proteomes" id="UP001214628">
    <property type="component" value="Chromosome 1"/>
</dbReference>
<dbReference type="EMBL" id="CP118375">
    <property type="protein sequence ID" value="WFD41831.1"/>
    <property type="molecule type" value="Genomic_DNA"/>
</dbReference>
<name>A0AAF0F8R9_9BASI</name>
<feature type="region of interest" description="Disordered" evidence="1">
    <location>
        <begin position="54"/>
        <end position="90"/>
    </location>
</feature>
<accession>A0AAF0F8R9</accession>
<keyword evidence="3" id="KW-1185">Reference proteome</keyword>
<gene>
    <name evidence="2" type="ORF">MPSI1_000467</name>
</gene>
<feature type="compositionally biased region" description="Basic and acidic residues" evidence="1">
    <location>
        <begin position="79"/>
        <end position="90"/>
    </location>
</feature>
<proteinExistence type="predicted"/>
<sequence>MSNQTNVAHLGSADAQARNKIKSHITVGPESSKQVAQDPNLFSEQPAVVAPELAQNSNTPIPQIDQDAQTGPEIVGAEDPTRDSVQKKRSILERVKDKILK</sequence>
<reference evidence="2" key="1">
    <citation type="submission" date="2023-02" db="EMBL/GenBank/DDBJ databases">
        <title>Mating type loci evolution in Malassezia.</title>
        <authorList>
            <person name="Coelho M.A."/>
        </authorList>
    </citation>
    <scope>NUCLEOTIDE SEQUENCE</scope>
    <source>
        <strain evidence="2">CBS 14136</strain>
    </source>
</reference>
<protein>
    <submittedName>
        <fullName evidence="2">Uncharacterized protein</fullName>
    </submittedName>
</protein>
<evidence type="ECO:0000313" key="3">
    <source>
        <dbReference type="Proteomes" id="UP001214628"/>
    </source>
</evidence>
<evidence type="ECO:0000313" key="2">
    <source>
        <dbReference type="EMBL" id="WFD41831.1"/>
    </source>
</evidence>
<dbReference type="AlphaFoldDB" id="A0AAF0F8R9"/>